<evidence type="ECO:0000256" key="4">
    <source>
        <dbReference type="ARBA" id="ARBA00022475"/>
    </source>
</evidence>
<keyword evidence="11" id="KW-1185">Reference proteome</keyword>
<feature type="transmembrane region" description="Helical" evidence="8">
    <location>
        <begin position="178"/>
        <end position="202"/>
    </location>
</feature>
<feature type="transmembrane region" description="Helical" evidence="8">
    <location>
        <begin position="58"/>
        <end position="80"/>
    </location>
</feature>
<protein>
    <submittedName>
        <fullName evidence="10">ABC transporter permease</fullName>
    </submittedName>
</protein>
<feature type="transmembrane region" description="Helical" evidence="8">
    <location>
        <begin position="7"/>
        <end position="26"/>
    </location>
</feature>
<dbReference type="PANTHER" id="PTHR43848">
    <property type="entry name" value="PUTRESCINE TRANSPORT SYSTEM PERMEASE PROTEIN POTI"/>
    <property type="match status" value="1"/>
</dbReference>
<evidence type="ECO:0000259" key="9">
    <source>
        <dbReference type="PROSITE" id="PS50928"/>
    </source>
</evidence>
<evidence type="ECO:0000256" key="7">
    <source>
        <dbReference type="ARBA" id="ARBA00023136"/>
    </source>
</evidence>
<keyword evidence="3 8" id="KW-0813">Transport</keyword>
<keyword evidence="6 8" id="KW-1133">Transmembrane helix</keyword>
<organism evidence="10 11">
    <name type="scientific">Paragemmobacter straminiformis</name>
    <dbReference type="NCBI Taxonomy" id="2045119"/>
    <lineage>
        <taxon>Bacteria</taxon>
        <taxon>Pseudomonadati</taxon>
        <taxon>Pseudomonadota</taxon>
        <taxon>Alphaproteobacteria</taxon>
        <taxon>Rhodobacterales</taxon>
        <taxon>Paracoccaceae</taxon>
        <taxon>Paragemmobacter</taxon>
    </lineage>
</organism>
<evidence type="ECO:0000313" key="11">
    <source>
        <dbReference type="Proteomes" id="UP000555411"/>
    </source>
</evidence>
<feature type="domain" description="ABC transmembrane type-1" evidence="9">
    <location>
        <begin position="54"/>
        <end position="255"/>
    </location>
</feature>
<reference evidence="10 11" key="1">
    <citation type="journal article" date="2017" name="Int. J. Syst. Evol. Microbiol.">
        <title>Gemmobacter straminiformis sp. nov., isolated from an artificial fountain.</title>
        <authorList>
            <person name="Kang J.Y."/>
            <person name="Kim M.J."/>
            <person name="Chun J."/>
            <person name="Son K.P."/>
            <person name="Jahng K.Y."/>
        </authorList>
    </citation>
    <scope>NUCLEOTIDE SEQUENCE [LARGE SCALE GENOMIC DNA]</scope>
    <source>
        <strain evidence="10 11">CAM-8</strain>
    </source>
</reference>
<dbReference type="EMBL" id="JACLQD010000001">
    <property type="protein sequence ID" value="MBC2834679.1"/>
    <property type="molecule type" value="Genomic_DNA"/>
</dbReference>
<evidence type="ECO:0000256" key="8">
    <source>
        <dbReference type="RuleBase" id="RU363032"/>
    </source>
</evidence>
<dbReference type="PANTHER" id="PTHR43848:SF2">
    <property type="entry name" value="PUTRESCINE TRANSPORT SYSTEM PERMEASE PROTEIN POTI"/>
    <property type="match status" value="1"/>
</dbReference>
<evidence type="ECO:0000256" key="5">
    <source>
        <dbReference type="ARBA" id="ARBA00022692"/>
    </source>
</evidence>
<feature type="transmembrane region" description="Helical" evidence="8">
    <location>
        <begin position="239"/>
        <end position="259"/>
    </location>
</feature>
<feature type="transmembrane region" description="Helical" evidence="8">
    <location>
        <begin position="136"/>
        <end position="157"/>
    </location>
</feature>
<dbReference type="CDD" id="cd06261">
    <property type="entry name" value="TM_PBP2"/>
    <property type="match status" value="1"/>
</dbReference>
<keyword evidence="4" id="KW-1003">Cell membrane</keyword>
<dbReference type="AlphaFoldDB" id="A0A842I4Y9"/>
<comment type="similarity">
    <text evidence="2">Belongs to the binding-protein-dependent transport system permease family. CysTW subfamily.</text>
</comment>
<dbReference type="InterPro" id="IPR051789">
    <property type="entry name" value="Bact_Polyamine_Transport"/>
</dbReference>
<feature type="transmembrane region" description="Helical" evidence="8">
    <location>
        <begin position="92"/>
        <end position="116"/>
    </location>
</feature>
<comment type="subcellular location">
    <subcellularLocation>
        <location evidence="1 8">Cell membrane</location>
        <topology evidence="1 8">Multi-pass membrane protein</topology>
    </subcellularLocation>
</comment>
<dbReference type="Pfam" id="PF00528">
    <property type="entry name" value="BPD_transp_1"/>
    <property type="match status" value="1"/>
</dbReference>
<keyword evidence="5 8" id="KW-0812">Transmembrane</keyword>
<dbReference type="Gene3D" id="1.10.3720.10">
    <property type="entry name" value="MetI-like"/>
    <property type="match status" value="1"/>
</dbReference>
<evidence type="ECO:0000313" key="10">
    <source>
        <dbReference type="EMBL" id="MBC2834679.1"/>
    </source>
</evidence>
<dbReference type="InterPro" id="IPR035906">
    <property type="entry name" value="MetI-like_sf"/>
</dbReference>
<dbReference type="SUPFAM" id="SSF161098">
    <property type="entry name" value="MetI-like"/>
    <property type="match status" value="1"/>
</dbReference>
<evidence type="ECO:0000256" key="3">
    <source>
        <dbReference type="ARBA" id="ARBA00022448"/>
    </source>
</evidence>
<feature type="transmembrane region" description="Helical" evidence="8">
    <location>
        <begin position="208"/>
        <end position="227"/>
    </location>
</feature>
<dbReference type="InterPro" id="IPR000515">
    <property type="entry name" value="MetI-like"/>
</dbReference>
<dbReference type="GO" id="GO:0055085">
    <property type="term" value="P:transmembrane transport"/>
    <property type="evidence" value="ECO:0007669"/>
    <property type="project" value="InterPro"/>
</dbReference>
<dbReference type="GO" id="GO:0005886">
    <property type="term" value="C:plasma membrane"/>
    <property type="evidence" value="ECO:0007669"/>
    <property type="project" value="UniProtKB-SubCell"/>
</dbReference>
<dbReference type="RefSeq" id="WP_185796257.1">
    <property type="nucleotide sequence ID" value="NZ_JACLQD010000001.1"/>
</dbReference>
<dbReference type="Proteomes" id="UP000555411">
    <property type="component" value="Unassembled WGS sequence"/>
</dbReference>
<accession>A0A842I4Y9</accession>
<proteinExistence type="inferred from homology"/>
<gene>
    <name evidence="10" type="ORF">H7F16_04125</name>
</gene>
<sequence length="267" mass="28700">MRIYATLVYLFLYLPIGIIALFSFSAGRSASQMQGVSVVWYGKALSNPFVIDALKTSASVALTSAVLASVFGTMAALALTGMKGRLRVLFDAMVYIAIMIPGIVIGIATLIALVTVFDSVNPWLEPLTGYRLSMGFASLTAAHVLFTMSLVIVIVRARIEAMDRSLIEASSDLGASPLATFWQVTLPLLFPAILAGFLLAFTFSFDDFIIAFFVAGSETTLPIYIFSSIRRGVTPEINAIGTMVMATSLLLLVLAQTMLRRAGTSKQ</sequence>
<keyword evidence="7 8" id="KW-0472">Membrane</keyword>
<comment type="caution">
    <text evidence="10">The sequence shown here is derived from an EMBL/GenBank/DDBJ whole genome shotgun (WGS) entry which is preliminary data.</text>
</comment>
<evidence type="ECO:0000256" key="6">
    <source>
        <dbReference type="ARBA" id="ARBA00022989"/>
    </source>
</evidence>
<name>A0A842I4Y9_9RHOB</name>
<dbReference type="PROSITE" id="PS50928">
    <property type="entry name" value="ABC_TM1"/>
    <property type="match status" value="1"/>
</dbReference>
<evidence type="ECO:0000256" key="1">
    <source>
        <dbReference type="ARBA" id="ARBA00004651"/>
    </source>
</evidence>
<evidence type="ECO:0000256" key="2">
    <source>
        <dbReference type="ARBA" id="ARBA00007069"/>
    </source>
</evidence>